<keyword evidence="3" id="KW-1185">Reference proteome</keyword>
<evidence type="ECO:0000256" key="1">
    <source>
        <dbReference type="SAM" id="MobiDB-lite"/>
    </source>
</evidence>
<sequence length="353" mass="41148">MSGNDEHLRRAHLRRHDLEAARREQREASQRGRKSQEIGREFHYGMAELRGETPKNGWQHERSITLDGHTRKHDAARVNEKGGLEFREYKGGRNVGGELTMSQIAQDRRVLERDPHATGLWIMRQGAAAPEVRRELEKLLRDFPQRFQVVEVSKDQAKQARRVGQELGRDRNQLELVNTEQLRRDQRVKERRDRIQQKQHVKEAVQRAAEQRERESRQREERQQQRRAADRLAQRARERREAADRGERTPMSAEKRQIYCASPGRLPERGTLADRAGRQAQQEPVPGAGTRALPGDRARTLNTIQRPACRFKLYRWRIRRYRIVPLGFAPFWASAASTIFHGSAIARVARNIS</sequence>
<feature type="region of interest" description="Disordered" evidence="1">
    <location>
        <begin position="1"/>
        <end position="41"/>
    </location>
</feature>
<proteinExistence type="predicted"/>
<evidence type="ECO:0000313" key="2">
    <source>
        <dbReference type="EMBL" id="NKY35331.1"/>
    </source>
</evidence>
<name>A0A846XG27_9NOCA</name>
<dbReference type="AlphaFoldDB" id="A0A846XG27"/>
<feature type="compositionally biased region" description="Basic and acidic residues" evidence="1">
    <location>
        <begin position="266"/>
        <end position="277"/>
    </location>
</feature>
<gene>
    <name evidence="2" type="ORF">HGA13_19990</name>
</gene>
<dbReference type="EMBL" id="JAAXOO010000005">
    <property type="protein sequence ID" value="NKY35331.1"/>
    <property type="molecule type" value="Genomic_DNA"/>
</dbReference>
<evidence type="ECO:0000313" key="3">
    <source>
        <dbReference type="Proteomes" id="UP000565715"/>
    </source>
</evidence>
<dbReference type="Proteomes" id="UP000565715">
    <property type="component" value="Unassembled WGS sequence"/>
</dbReference>
<protein>
    <submittedName>
        <fullName evidence="2">Uncharacterized protein</fullName>
    </submittedName>
</protein>
<accession>A0A846XG27</accession>
<reference evidence="2 3" key="1">
    <citation type="submission" date="2020-04" db="EMBL/GenBank/DDBJ databases">
        <title>MicrobeNet Type strains.</title>
        <authorList>
            <person name="Nicholson A.C."/>
        </authorList>
    </citation>
    <scope>NUCLEOTIDE SEQUENCE [LARGE SCALE GENOMIC DNA]</scope>
    <source>
        <strain evidence="2 3">DSM 45078</strain>
    </source>
</reference>
<dbReference type="RefSeq" id="WP_157112779.1">
    <property type="nucleotide sequence ID" value="NZ_JAAXOO010000005.1"/>
</dbReference>
<organism evidence="2 3">
    <name type="scientific">Nocardia speluncae</name>
    <dbReference type="NCBI Taxonomy" id="419477"/>
    <lineage>
        <taxon>Bacteria</taxon>
        <taxon>Bacillati</taxon>
        <taxon>Actinomycetota</taxon>
        <taxon>Actinomycetes</taxon>
        <taxon>Mycobacteriales</taxon>
        <taxon>Nocardiaceae</taxon>
        <taxon>Nocardia</taxon>
    </lineage>
</organism>
<feature type="region of interest" description="Disordered" evidence="1">
    <location>
        <begin position="185"/>
        <end position="295"/>
    </location>
</feature>
<feature type="compositionally biased region" description="Basic and acidic residues" evidence="1">
    <location>
        <begin position="16"/>
        <end position="41"/>
    </location>
</feature>
<feature type="compositionally biased region" description="Basic and acidic residues" evidence="1">
    <location>
        <begin position="185"/>
        <end position="257"/>
    </location>
</feature>
<comment type="caution">
    <text evidence="2">The sequence shown here is derived from an EMBL/GenBank/DDBJ whole genome shotgun (WGS) entry which is preliminary data.</text>
</comment>